<dbReference type="SUPFAM" id="SSF117074">
    <property type="entry name" value="Hypothetical protein PA1324"/>
    <property type="match status" value="1"/>
</dbReference>
<dbReference type="Proteomes" id="UP000248553">
    <property type="component" value="Unassembled WGS sequence"/>
</dbReference>
<evidence type="ECO:0000259" key="3">
    <source>
        <dbReference type="SMART" id="SM00429"/>
    </source>
</evidence>
<feature type="domain" description="IPT/TIG" evidence="3">
    <location>
        <begin position="1114"/>
        <end position="1195"/>
    </location>
</feature>
<sequence>MGMRRAAARNRPVRLRRRPLTFNRLLPADRFMLLPYRMRKPLLLLCLLTAWNAASAQLRSFRLDRVVNTPLDFPQDIEMSPAGVLHVLDRTGLVQLDARGGFLREIRLPSAQSSTSDYSAVVPSGSHVYVLNRRLGFVRQYSLSGDSLRQWGSTGAAAGQFAQPEGATADAAGSLYVADTGNNRVQKLDASGQPQWAYSTGTTTASQPTDVKVGADGNVYVLCKGYQAVKLSPGGQLLATFSLRYTGSITYDETNTLALDAAGNLYVTSTRMSAVQKYSAQGAHLGAFGAGTGSYIGQRPAQTFDAAGNLYVTDGTNQNPSYSTIRVLSPAGTLVRKWGNDRLFGQRMRMDEAGNVYYIDYDYAQPRITKLNAAGQPVATIGGGLGTGDGQFGYLTSFAVDVRGNIITMENNGYTFPMRVQKFDAQGRFLSKFTVPAQVFNSYQPSDVAVDAAGNVYVLDFYGFVRKYSEQGQLLLTFGARGYGVGQLGEPRAIVLDYRGNIFVSDMGGSRVQQFSPGGQLLRAVTSTFPPSGSGGTSGPNDSGLAIDGFGNIYASITGSDFVTMFEAGTNRQVKLPVRANLLCSNQVGTRLVCAKAGNDVLRYYVPTTQLPSNLISGKVFQDANNDCQQQPAEPGLANMVLVAEPGPYYALTDNDGFYSLPVDTGRYTVRQLLATPEPGRDVSQLCATSTGPIGLSSYGNAVSGPDFGNAVSTAPILRVSVTANRRRRCFRNVTTVSYANTGYAPAPGAVVTVALPPQLVFLSASVPHTVDGQGRYVFQVGNLQPLQSGTIVIQDSVRCGDPTMRGLTVCTRAWISPIASRPAPAGWNRASLAVSGAATAGNQVRFVVRNAGSAATTDSLGLRIYQDAQLALTRRLALAAGDSIVLRWPATGPVVRVETDQPAQHPGGRLSSATVEVPGLRVPGQASPAVAAMPPATHEPEAAEDCQPILDSYDPNDKQVLPTGVTAQHYTPTNTPLHYKVRFQNTGNDVAYRVAVVDTLAAGLDLSTLQLEGASHPYRLTVAGRQRPVLTFTFDNILLPDSASDPVRSNGFVQFSLRPLASLPARVRIDNYADIFFDYNEPVRTNTTTNRIYDLPLVVEPGVALSYPAVLASPTVTGFAPAQGRFGTLVTLTGRRFAPAAAGNQVKFNGVPATVLSATATSLTVRVPAGATSGLLSLATTDGATRSTTAFTVYQPPTLTAVAPAEGRPGTLVTLSGAHYAGVAAQDTVLFDGVPARVLQSSATGLQVEVPATAQSGKIRVQTLGGQVESAQPFVVWHPPVVSGLAPGRARLGATVTLTGTNFAAAAARDVVTFSGGSTAPVLQASTTSLLVRVPAGAQSGPVQVLTPGGQASSPTGFVLIPAPVVSAFAPQQGSVGTVVKITGLHFNAENRPDTVYFNGVAAQVLRTSATELEAVVPRGAGSGAILAAGAGGQGRSLTSFTVSALPPAEAVRVYPNPSRGDVGVNWQLADFVVQQVRVYDAVGRLISSQPVPATGADEVVVPLAGRRQGLYLVVLQTSQGPLVKRVTLL</sequence>
<dbReference type="InterPro" id="IPR026444">
    <property type="entry name" value="Secre_tail"/>
</dbReference>
<feature type="domain" description="IPT/TIG" evidence="3">
    <location>
        <begin position="1280"/>
        <end position="1362"/>
    </location>
</feature>
<protein>
    <recommendedName>
        <fullName evidence="3">IPT/TIG domain-containing protein</fullName>
    </recommendedName>
</protein>
<comment type="caution">
    <text evidence="4">The sequence shown here is derived from an EMBL/GenBank/DDBJ whole genome shotgun (WGS) entry which is preliminary data.</text>
</comment>
<dbReference type="SUPFAM" id="SSF63829">
    <property type="entry name" value="Calcium-dependent phosphotriesterase"/>
    <property type="match status" value="1"/>
</dbReference>
<dbReference type="EMBL" id="QHKM01000002">
    <property type="protein sequence ID" value="RAK68362.1"/>
    <property type="molecule type" value="Genomic_DNA"/>
</dbReference>
<feature type="domain" description="IPT/TIG" evidence="3">
    <location>
        <begin position="1197"/>
        <end position="1278"/>
    </location>
</feature>
<evidence type="ECO:0000256" key="2">
    <source>
        <dbReference type="PROSITE-ProRule" id="PRU00504"/>
    </source>
</evidence>
<dbReference type="SMART" id="SM00429">
    <property type="entry name" value="IPT"/>
    <property type="match status" value="4"/>
</dbReference>
<dbReference type="InterPro" id="IPR055353">
    <property type="entry name" value="DUF7619"/>
</dbReference>
<dbReference type="InterPro" id="IPR001258">
    <property type="entry name" value="NHL_repeat"/>
</dbReference>
<dbReference type="InterPro" id="IPR050952">
    <property type="entry name" value="TRIM-NHL_E3_ligases"/>
</dbReference>
<proteinExistence type="predicted"/>
<dbReference type="PANTHER" id="PTHR24104">
    <property type="entry name" value="E3 UBIQUITIN-PROTEIN LIGASE NHLRC1-RELATED"/>
    <property type="match status" value="1"/>
</dbReference>
<dbReference type="Gene3D" id="2.120.10.30">
    <property type="entry name" value="TolB, C-terminal domain"/>
    <property type="match status" value="3"/>
</dbReference>
<dbReference type="InterPro" id="IPR013783">
    <property type="entry name" value="Ig-like_fold"/>
</dbReference>
<accession>A0A328BLK6</accession>
<dbReference type="SUPFAM" id="SSF101898">
    <property type="entry name" value="NHL repeat"/>
    <property type="match status" value="1"/>
</dbReference>
<dbReference type="CDD" id="cd00603">
    <property type="entry name" value="IPT_PCSR"/>
    <property type="match status" value="1"/>
</dbReference>
<dbReference type="NCBIfam" id="TIGR04183">
    <property type="entry name" value="Por_Secre_tail"/>
    <property type="match status" value="1"/>
</dbReference>
<dbReference type="InterPro" id="IPR002909">
    <property type="entry name" value="IPT_dom"/>
</dbReference>
<keyword evidence="5" id="KW-1185">Reference proteome</keyword>
<organism evidence="4 5">
    <name type="scientific">Hymenobacter edaphi</name>
    <dbReference type="NCBI Taxonomy" id="2211146"/>
    <lineage>
        <taxon>Bacteria</taxon>
        <taxon>Pseudomonadati</taxon>
        <taxon>Bacteroidota</taxon>
        <taxon>Cytophagia</taxon>
        <taxon>Cytophagales</taxon>
        <taxon>Hymenobacteraceae</taxon>
        <taxon>Hymenobacter</taxon>
    </lineage>
</organism>
<evidence type="ECO:0000313" key="5">
    <source>
        <dbReference type="Proteomes" id="UP000248553"/>
    </source>
</evidence>
<dbReference type="PANTHER" id="PTHR24104:SF25">
    <property type="entry name" value="PROTEIN LIN-41"/>
    <property type="match status" value="1"/>
</dbReference>
<dbReference type="InterPro" id="IPR011042">
    <property type="entry name" value="6-blade_b-propeller_TolB-like"/>
</dbReference>
<keyword evidence="1" id="KW-0677">Repeat</keyword>
<feature type="domain" description="IPT/TIG" evidence="3">
    <location>
        <begin position="1364"/>
        <end position="1445"/>
    </location>
</feature>
<dbReference type="SUPFAM" id="SSF81296">
    <property type="entry name" value="E set domains"/>
    <property type="match status" value="4"/>
</dbReference>
<feature type="repeat" description="NHL" evidence="2">
    <location>
        <begin position="152"/>
        <end position="191"/>
    </location>
</feature>
<reference evidence="5" key="1">
    <citation type="submission" date="2018-05" db="EMBL/GenBank/DDBJ databases">
        <authorList>
            <person name="Nie L."/>
        </authorList>
    </citation>
    <scope>NUCLEOTIDE SEQUENCE [LARGE SCALE GENOMIC DNA]</scope>
    <source>
        <strain evidence="5">NL</strain>
    </source>
</reference>
<dbReference type="PROSITE" id="PS51125">
    <property type="entry name" value="NHL"/>
    <property type="match status" value="1"/>
</dbReference>
<dbReference type="Pfam" id="PF01833">
    <property type="entry name" value="TIG"/>
    <property type="match status" value="4"/>
</dbReference>
<name>A0A328BLK6_9BACT</name>
<evidence type="ECO:0000313" key="4">
    <source>
        <dbReference type="EMBL" id="RAK68362.1"/>
    </source>
</evidence>
<dbReference type="CDD" id="cd00102">
    <property type="entry name" value="IPT"/>
    <property type="match status" value="1"/>
</dbReference>
<dbReference type="GO" id="GO:0008270">
    <property type="term" value="F:zinc ion binding"/>
    <property type="evidence" value="ECO:0007669"/>
    <property type="project" value="UniProtKB-KW"/>
</dbReference>
<evidence type="ECO:0000256" key="1">
    <source>
        <dbReference type="ARBA" id="ARBA00022737"/>
    </source>
</evidence>
<dbReference type="Gene3D" id="2.60.40.10">
    <property type="entry name" value="Immunoglobulins"/>
    <property type="match status" value="5"/>
</dbReference>
<dbReference type="OrthoDB" id="1524003at2"/>
<dbReference type="InterPro" id="IPR014756">
    <property type="entry name" value="Ig_E-set"/>
</dbReference>
<dbReference type="Pfam" id="PF01436">
    <property type="entry name" value="NHL"/>
    <property type="match status" value="1"/>
</dbReference>
<gene>
    <name evidence="4" type="ORF">DLM85_10095</name>
</gene>
<dbReference type="Pfam" id="PF24595">
    <property type="entry name" value="DUF7619"/>
    <property type="match status" value="1"/>
</dbReference>